<keyword evidence="2" id="KW-1185">Reference proteome</keyword>
<name>A0A0F5K5V1_9BURK</name>
<dbReference type="AlphaFoldDB" id="A0A0F5K5V1"/>
<evidence type="ECO:0000313" key="1">
    <source>
        <dbReference type="EMBL" id="KKB65229.1"/>
    </source>
</evidence>
<gene>
    <name evidence="1" type="ORF">WM40_00920</name>
</gene>
<reference evidence="1 2" key="1">
    <citation type="submission" date="2015-03" db="EMBL/GenBank/DDBJ databases">
        <title>Draft Genome Sequence of Burkholderia andropogonis type strain ICMP2807, isolated from Sorghum bicolor.</title>
        <authorList>
            <person name="Lopes-Santos L."/>
            <person name="Castro D.B."/>
            <person name="Ottoboni L.M."/>
            <person name="Park D."/>
            <person name="Weirc B.S."/>
            <person name="Destefano S.A."/>
        </authorList>
    </citation>
    <scope>NUCLEOTIDE SEQUENCE [LARGE SCALE GENOMIC DNA]</scope>
    <source>
        <strain evidence="1 2">ICMP2807</strain>
    </source>
</reference>
<comment type="caution">
    <text evidence="1">The sequence shown here is derived from an EMBL/GenBank/DDBJ whole genome shotgun (WGS) entry which is preliminary data.</text>
</comment>
<dbReference type="PATRIC" id="fig|28092.6.peg.206"/>
<proteinExistence type="predicted"/>
<evidence type="ECO:0008006" key="3">
    <source>
        <dbReference type="Google" id="ProtNLM"/>
    </source>
</evidence>
<accession>A0A0F5K5V1</accession>
<organism evidence="1 2">
    <name type="scientific">Robbsia andropogonis</name>
    <dbReference type="NCBI Taxonomy" id="28092"/>
    <lineage>
        <taxon>Bacteria</taxon>
        <taxon>Pseudomonadati</taxon>
        <taxon>Pseudomonadota</taxon>
        <taxon>Betaproteobacteria</taxon>
        <taxon>Burkholderiales</taxon>
        <taxon>Burkholderiaceae</taxon>
        <taxon>Robbsia</taxon>
    </lineage>
</organism>
<protein>
    <recommendedName>
        <fullName evidence="3">BON domain-containing protein</fullName>
    </recommendedName>
</protein>
<dbReference type="EMBL" id="LAQU01000001">
    <property type="protein sequence ID" value="KKB65229.1"/>
    <property type="molecule type" value="Genomic_DNA"/>
</dbReference>
<dbReference type="STRING" id="28092.WM40_00920"/>
<sequence length="287" mass="29437">MVAGALSIIAALFALFVILPRHAPPPVTPSPPPSNDILAQVRQALRAGGWSDAIRAERDPLGGVVVSGWVADDGARDRLSNALARLTPMPAMRIDIIAEAVQAARDMASHFGPFLSVDAGNSGQIRIRGVILPPSDADALGIVPPASPTASEASTETSAMPSITAAGVGTDTDPALTSLRTMLRDAFASAVPNATLADTALLTADGAVTALEDAMRAVGLPGAAIHWAPAGATAPTVASARTSAAQSLGQLVLDAPPHDGCRTAAQYARQLPPALWRPRPRSNTDRR</sequence>
<evidence type="ECO:0000313" key="2">
    <source>
        <dbReference type="Proteomes" id="UP000033618"/>
    </source>
</evidence>
<dbReference type="Proteomes" id="UP000033618">
    <property type="component" value="Unassembled WGS sequence"/>
</dbReference>